<evidence type="ECO:0008006" key="4">
    <source>
        <dbReference type="Google" id="ProtNLM"/>
    </source>
</evidence>
<proteinExistence type="predicted"/>
<evidence type="ECO:0000313" key="3">
    <source>
        <dbReference type="Proteomes" id="UP000289238"/>
    </source>
</evidence>
<dbReference type="Proteomes" id="UP000289238">
    <property type="component" value="Unassembled WGS sequence"/>
</dbReference>
<name>A0A4Q0P7E9_9FLAO</name>
<dbReference type="OrthoDB" id="9782650at2"/>
<feature type="chain" id="PRO_5020306293" description="Outer membrane beta-barrel porin/alpha-amylase" evidence="1">
    <location>
        <begin position="19"/>
        <end position="294"/>
    </location>
</feature>
<gene>
    <name evidence="2" type="ORF">DSM00_1646</name>
</gene>
<feature type="signal peptide" evidence="1">
    <location>
        <begin position="1"/>
        <end position="18"/>
    </location>
</feature>
<dbReference type="RefSeq" id="WP_128757537.1">
    <property type="nucleotide sequence ID" value="NZ_QOVM01000003.1"/>
</dbReference>
<sequence>MKIRSSLFLLCFSFGILAAQHSNQPDLPADTLKTQKERLNPWQQASGEFLFSPFLSHYRATSFRDANGNKSDFADNGRYTNYNPRLFVAAPLISDKLNVIASLPYFFNRYENSNSSDYNTDFGDIELGLRMHLAKMADNYLMGSLISYIPAYSNTTQPVAGYDLFGLETRLALVGSLKFLGDYNNFHKVEMGLRYFFPNDPTQLRFLLSEGFRVTDQLILMGEFEGLFSYSKNDEFFTNNLQNTEEYKIIKATFNVGYEFTPEFALYAGAFHDVYNRNAAIGHGFQVFSVIKLN</sequence>
<reference evidence="2 3" key="1">
    <citation type="submission" date="2018-07" db="EMBL/GenBank/DDBJ databases">
        <title>Leeuwenhoekiella genomics.</title>
        <authorList>
            <person name="Tahon G."/>
            <person name="Willems A."/>
        </authorList>
    </citation>
    <scope>NUCLEOTIDE SEQUENCE [LARGE SCALE GENOMIC DNA]</scope>
    <source>
        <strain evidence="2 3">LMG 22550</strain>
    </source>
</reference>
<evidence type="ECO:0000256" key="1">
    <source>
        <dbReference type="SAM" id="SignalP"/>
    </source>
</evidence>
<comment type="caution">
    <text evidence="2">The sequence shown here is derived from an EMBL/GenBank/DDBJ whole genome shotgun (WGS) entry which is preliminary data.</text>
</comment>
<accession>A0A4Q0P7E9</accession>
<dbReference type="AlphaFoldDB" id="A0A4Q0P7E9"/>
<evidence type="ECO:0000313" key="2">
    <source>
        <dbReference type="EMBL" id="RXG22547.1"/>
    </source>
</evidence>
<organism evidence="2 3">
    <name type="scientific">Leeuwenhoekiella aequorea</name>
    <dbReference type="NCBI Taxonomy" id="283736"/>
    <lineage>
        <taxon>Bacteria</taxon>
        <taxon>Pseudomonadati</taxon>
        <taxon>Bacteroidota</taxon>
        <taxon>Flavobacteriia</taxon>
        <taxon>Flavobacteriales</taxon>
        <taxon>Flavobacteriaceae</taxon>
        <taxon>Leeuwenhoekiella</taxon>
    </lineage>
</organism>
<dbReference type="EMBL" id="QOVM01000003">
    <property type="protein sequence ID" value="RXG22547.1"/>
    <property type="molecule type" value="Genomic_DNA"/>
</dbReference>
<protein>
    <recommendedName>
        <fullName evidence="4">Outer membrane beta-barrel porin/alpha-amylase</fullName>
    </recommendedName>
</protein>
<keyword evidence="3" id="KW-1185">Reference proteome</keyword>
<keyword evidence="1" id="KW-0732">Signal</keyword>